<dbReference type="PANTHER" id="PTHR43840">
    <property type="entry name" value="MITOCHONDRIAL METAL TRANSPORTER 1-RELATED"/>
    <property type="match status" value="1"/>
</dbReference>
<keyword evidence="3" id="KW-0813">Transport</keyword>
<dbReference type="RefSeq" id="WP_263036927.1">
    <property type="nucleotide sequence ID" value="NZ_JAOTPL010000002.1"/>
</dbReference>
<comment type="similarity">
    <text evidence="2">Belongs to the cation diffusion facilitator (CDF) transporter (TC 2.A.4) family.</text>
</comment>
<evidence type="ECO:0000313" key="10">
    <source>
        <dbReference type="EMBL" id="MCU7693442.1"/>
    </source>
</evidence>
<proteinExistence type="inferred from homology"/>
<dbReference type="SUPFAM" id="SSF161111">
    <property type="entry name" value="Cation efflux protein transmembrane domain-like"/>
    <property type="match status" value="1"/>
</dbReference>
<dbReference type="GO" id="GO:0015093">
    <property type="term" value="F:ferrous iron transmembrane transporter activity"/>
    <property type="evidence" value="ECO:0007669"/>
    <property type="project" value="TreeGrafter"/>
</dbReference>
<dbReference type="InterPro" id="IPR050291">
    <property type="entry name" value="CDF_Transporter"/>
</dbReference>
<dbReference type="Gene3D" id="1.20.1510.10">
    <property type="entry name" value="Cation efflux protein transmembrane domain"/>
    <property type="match status" value="1"/>
</dbReference>
<dbReference type="AlphaFoldDB" id="A0AAE3IJV4"/>
<evidence type="ECO:0000259" key="8">
    <source>
        <dbReference type="Pfam" id="PF01545"/>
    </source>
</evidence>
<feature type="transmembrane region" description="Helical" evidence="7">
    <location>
        <begin position="156"/>
        <end position="176"/>
    </location>
</feature>
<feature type="transmembrane region" description="Helical" evidence="7">
    <location>
        <begin position="15"/>
        <end position="40"/>
    </location>
</feature>
<dbReference type="GO" id="GO:0006882">
    <property type="term" value="P:intracellular zinc ion homeostasis"/>
    <property type="evidence" value="ECO:0007669"/>
    <property type="project" value="TreeGrafter"/>
</dbReference>
<keyword evidence="4 7" id="KW-0812">Transmembrane</keyword>
<dbReference type="InterPro" id="IPR058533">
    <property type="entry name" value="Cation_efflux_TM"/>
</dbReference>
<name>A0AAE3IJV4_9BACT</name>
<keyword evidence="11" id="KW-1185">Reference proteome</keyword>
<dbReference type="NCBIfam" id="TIGR01297">
    <property type="entry name" value="CDF"/>
    <property type="match status" value="1"/>
</dbReference>
<feature type="transmembrane region" description="Helical" evidence="7">
    <location>
        <begin position="118"/>
        <end position="136"/>
    </location>
</feature>
<evidence type="ECO:0000256" key="6">
    <source>
        <dbReference type="ARBA" id="ARBA00023136"/>
    </source>
</evidence>
<feature type="transmembrane region" description="Helical" evidence="7">
    <location>
        <begin position="78"/>
        <end position="98"/>
    </location>
</feature>
<evidence type="ECO:0000256" key="4">
    <source>
        <dbReference type="ARBA" id="ARBA00022692"/>
    </source>
</evidence>
<feature type="domain" description="Cation efflux protein cytoplasmic" evidence="9">
    <location>
        <begin position="217"/>
        <end position="290"/>
    </location>
</feature>
<dbReference type="Pfam" id="PF16916">
    <property type="entry name" value="ZT_dimer"/>
    <property type="match status" value="1"/>
</dbReference>
<evidence type="ECO:0000256" key="5">
    <source>
        <dbReference type="ARBA" id="ARBA00022989"/>
    </source>
</evidence>
<organism evidence="10 11">
    <name type="scientific">Haoranjiania flava</name>
    <dbReference type="NCBI Taxonomy" id="1856322"/>
    <lineage>
        <taxon>Bacteria</taxon>
        <taxon>Pseudomonadati</taxon>
        <taxon>Bacteroidota</taxon>
        <taxon>Chitinophagia</taxon>
        <taxon>Chitinophagales</taxon>
        <taxon>Chitinophagaceae</taxon>
        <taxon>Haoranjiania</taxon>
    </lineage>
</organism>
<evidence type="ECO:0000256" key="1">
    <source>
        <dbReference type="ARBA" id="ARBA00004141"/>
    </source>
</evidence>
<keyword evidence="6 7" id="KW-0472">Membrane</keyword>
<sequence>MPTAKAKENLKVQKWIFALSVCLFIIKLVAFKITGSMAILSDALESIVNMLAGFIGLVSLFVSAMPKDKNHPYGHGKVEFLSAAAEGTMIIGAGIFIFYETIQTFFKETTVDKLDSGLMLVLATAIINYAAGYFCIKVGKRNNSVALQASGKHLQIDTYSTLGIVAGLVIILLTKSYVLDKIIAFAMGALIIYNGVKILRNAFSGIMDEADVQVLERVANVLNIHRKENWVDVHNLRVVKYGGLMHIDCHFTLPWYMNLVEAHKEINAMQRLVETEFGDSIEFFIHTDDCRQKNCAICIKSDCHVRLHAFEKKIEWTLENIANNERHSVNL</sequence>
<dbReference type="GO" id="GO:0005886">
    <property type="term" value="C:plasma membrane"/>
    <property type="evidence" value="ECO:0007669"/>
    <property type="project" value="TreeGrafter"/>
</dbReference>
<feature type="transmembrane region" description="Helical" evidence="7">
    <location>
        <begin position="46"/>
        <end position="66"/>
    </location>
</feature>
<comment type="subcellular location">
    <subcellularLocation>
        <location evidence="1">Membrane</location>
        <topology evidence="1">Multi-pass membrane protein</topology>
    </subcellularLocation>
</comment>
<dbReference type="GO" id="GO:0015341">
    <property type="term" value="F:zinc efflux antiporter activity"/>
    <property type="evidence" value="ECO:0007669"/>
    <property type="project" value="TreeGrafter"/>
</dbReference>
<accession>A0AAE3IJV4</accession>
<evidence type="ECO:0000313" key="11">
    <source>
        <dbReference type="Proteomes" id="UP001209317"/>
    </source>
</evidence>
<dbReference type="InterPro" id="IPR002524">
    <property type="entry name" value="Cation_efflux"/>
</dbReference>
<dbReference type="SUPFAM" id="SSF160240">
    <property type="entry name" value="Cation efflux protein cytoplasmic domain-like"/>
    <property type="match status" value="1"/>
</dbReference>
<feature type="domain" description="Cation efflux protein transmembrane" evidence="8">
    <location>
        <begin position="16"/>
        <end position="207"/>
    </location>
</feature>
<dbReference type="InterPro" id="IPR027469">
    <property type="entry name" value="Cation_efflux_TMD_sf"/>
</dbReference>
<dbReference type="InterPro" id="IPR027470">
    <property type="entry name" value="Cation_efflux_CTD"/>
</dbReference>
<evidence type="ECO:0000256" key="2">
    <source>
        <dbReference type="ARBA" id="ARBA00008114"/>
    </source>
</evidence>
<comment type="caution">
    <text evidence="10">The sequence shown here is derived from an EMBL/GenBank/DDBJ whole genome shotgun (WGS) entry which is preliminary data.</text>
</comment>
<dbReference type="Pfam" id="PF01545">
    <property type="entry name" value="Cation_efflux"/>
    <property type="match status" value="1"/>
</dbReference>
<dbReference type="Proteomes" id="UP001209317">
    <property type="component" value="Unassembled WGS sequence"/>
</dbReference>
<keyword evidence="5 7" id="KW-1133">Transmembrane helix</keyword>
<evidence type="ECO:0000256" key="7">
    <source>
        <dbReference type="SAM" id="Phobius"/>
    </source>
</evidence>
<dbReference type="PANTHER" id="PTHR43840:SF15">
    <property type="entry name" value="MITOCHONDRIAL METAL TRANSPORTER 1-RELATED"/>
    <property type="match status" value="1"/>
</dbReference>
<gene>
    <name evidence="10" type="ORF">OD355_02815</name>
</gene>
<protein>
    <submittedName>
        <fullName evidence="10">Cation diffusion facilitator family transporter</fullName>
    </submittedName>
</protein>
<reference evidence="10" key="1">
    <citation type="submission" date="2022-10" db="EMBL/GenBank/DDBJ databases">
        <authorList>
            <person name="Kim H.S."/>
            <person name="Kim J.-S."/>
            <person name="Suh M.K."/>
            <person name="Eom M.K."/>
            <person name="Lee J.-S."/>
        </authorList>
    </citation>
    <scope>NUCLEOTIDE SEQUENCE</scope>
    <source>
        <strain evidence="10">LIP-5</strain>
    </source>
</reference>
<evidence type="ECO:0000259" key="9">
    <source>
        <dbReference type="Pfam" id="PF16916"/>
    </source>
</evidence>
<dbReference type="EMBL" id="JAOTPL010000002">
    <property type="protein sequence ID" value="MCU7693442.1"/>
    <property type="molecule type" value="Genomic_DNA"/>
</dbReference>
<evidence type="ECO:0000256" key="3">
    <source>
        <dbReference type="ARBA" id="ARBA00022448"/>
    </source>
</evidence>
<dbReference type="Gene3D" id="3.30.70.1350">
    <property type="entry name" value="Cation efflux protein, cytoplasmic domain"/>
    <property type="match status" value="1"/>
</dbReference>
<dbReference type="InterPro" id="IPR036837">
    <property type="entry name" value="Cation_efflux_CTD_sf"/>
</dbReference>
<dbReference type="GO" id="GO:0015086">
    <property type="term" value="F:cadmium ion transmembrane transporter activity"/>
    <property type="evidence" value="ECO:0007669"/>
    <property type="project" value="TreeGrafter"/>
</dbReference>